<reference evidence="2 3" key="1">
    <citation type="journal article" date="2020" name="Mol. Biol. Evol.">
        <title>Distinct Expression and Methylation Patterns for Genes with Different Fates following a Single Whole-Genome Duplication in Flowering Plants.</title>
        <authorList>
            <person name="Shi T."/>
            <person name="Rahmani R.S."/>
            <person name="Gugger P.F."/>
            <person name="Wang M."/>
            <person name="Li H."/>
            <person name="Zhang Y."/>
            <person name="Li Z."/>
            <person name="Wang Q."/>
            <person name="Van de Peer Y."/>
            <person name="Marchal K."/>
            <person name="Chen J."/>
        </authorList>
    </citation>
    <scope>NUCLEOTIDE SEQUENCE [LARGE SCALE GENOMIC DNA]</scope>
    <source>
        <tissue evidence="2">Leaf</tissue>
    </source>
</reference>
<keyword evidence="3" id="KW-1185">Reference proteome</keyword>
<dbReference type="Proteomes" id="UP000607653">
    <property type="component" value="Unassembled WGS sequence"/>
</dbReference>
<comment type="caution">
    <text evidence="2">The sequence shown here is derived from an EMBL/GenBank/DDBJ whole genome shotgun (WGS) entry which is preliminary data.</text>
</comment>
<sequence length="77" mass="7653">MARQWKEMVVVLGVGDGRNGGVGFPGVLFLVILATLSLISVVIFSCADGASKDRTAAAESNVYSGGCAAGCGAECGA</sequence>
<evidence type="ECO:0000256" key="1">
    <source>
        <dbReference type="SAM" id="Phobius"/>
    </source>
</evidence>
<proteinExistence type="predicted"/>
<accession>A0A822YLK7</accession>
<gene>
    <name evidence="2" type="ORF">HUJ06_010726</name>
</gene>
<dbReference type="EMBL" id="DUZY01000003">
    <property type="protein sequence ID" value="DAD31875.1"/>
    <property type="molecule type" value="Genomic_DNA"/>
</dbReference>
<organism evidence="2 3">
    <name type="scientific">Nelumbo nucifera</name>
    <name type="common">Sacred lotus</name>
    <dbReference type="NCBI Taxonomy" id="4432"/>
    <lineage>
        <taxon>Eukaryota</taxon>
        <taxon>Viridiplantae</taxon>
        <taxon>Streptophyta</taxon>
        <taxon>Embryophyta</taxon>
        <taxon>Tracheophyta</taxon>
        <taxon>Spermatophyta</taxon>
        <taxon>Magnoliopsida</taxon>
        <taxon>Proteales</taxon>
        <taxon>Nelumbonaceae</taxon>
        <taxon>Nelumbo</taxon>
    </lineage>
</organism>
<evidence type="ECO:0000313" key="2">
    <source>
        <dbReference type="EMBL" id="DAD31875.1"/>
    </source>
</evidence>
<keyword evidence="1" id="KW-0472">Membrane</keyword>
<protein>
    <submittedName>
        <fullName evidence="2">Uncharacterized protein</fullName>
    </submittedName>
</protein>
<keyword evidence="1" id="KW-1133">Transmembrane helix</keyword>
<dbReference type="PANTHER" id="PTHR37199">
    <property type="entry name" value="TRANSMEMBRANE PROTEIN"/>
    <property type="match status" value="1"/>
</dbReference>
<dbReference type="AlphaFoldDB" id="A0A822YLK7"/>
<feature type="transmembrane region" description="Helical" evidence="1">
    <location>
        <begin position="22"/>
        <end position="44"/>
    </location>
</feature>
<name>A0A822YLK7_NELNU</name>
<dbReference type="PANTHER" id="PTHR37199:SF2">
    <property type="entry name" value="MEMBRANE LIPOPROTEIN"/>
    <property type="match status" value="1"/>
</dbReference>
<evidence type="ECO:0000313" key="3">
    <source>
        <dbReference type="Proteomes" id="UP000607653"/>
    </source>
</evidence>
<keyword evidence="1" id="KW-0812">Transmembrane</keyword>